<dbReference type="AlphaFoldDB" id="A0AA37XES2"/>
<reference evidence="1" key="2">
    <citation type="submission" date="2023-02" db="EMBL/GenBank/DDBJ databases">
        <authorList>
            <person name="Sun Q."/>
            <person name="Mori K."/>
        </authorList>
    </citation>
    <scope>NUCLEOTIDE SEQUENCE</scope>
    <source>
        <strain evidence="1">NBRC 112290</strain>
    </source>
</reference>
<gene>
    <name evidence="1" type="ORF">GCM10025875_19850</name>
</gene>
<comment type="caution">
    <text evidence="1">The sequence shown here is derived from an EMBL/GenBank/DDBJ whole genome shotgun (WGS) entry which is preliminary data.</text>
</comment>
<proteinExistence type="predicted"/>
<dbReference type="RefSeq" id="WP_284250711.1">
    <property type="nucleotide sequence ID" value="NZ_BSUM01000001.1"/>
</dbReference>
<dbReference type="EMBL" id="BSUM01000001">
    <property type="protein sequence ID" value="GMA31993.1"/>
    <property type="molecule type" value="Genomic_DNA"/>
</dbReference>
<accession>A0AA37XES2</accession>
<organism evidence="1 2">
    <name type="scientific">Litorihabitans aurantiacus</name>
    <dbReference type="NCBI Taxonomy" id="1930061"/>
    <lineage>
        <taxon>Bacteria</taxon>
        <taxon>Bacillati</taxon>
        <taxon>Actinomycetota</taxon>
        <taxon>Actinomycetes</taxon>
        <taxon>Micrococcales</taxon>
        <taxon>Beutenbergiaceae</taxon>
        <taxon>Litorihabitans</taxon>
    </lineage>
</organism>
<reference evidence="1" key="1">
    <citation type="journal article" date="2014" name="Int. J. Syst. Evol. Microbiol.">
        <title>Complete genome sequence of Corynebacterium casei LMG S-19264T (=DSM 44701T), isolated from a smear-ripened cheese.</title>
        <authorList>
            <consortium name="US DOE Joint Genome Institute (JGI-PGF)"/>
            <person name="Walter F."/>
            <person name="Albersmeier A."/>
            <person name="Kalinowski J."/>
            <person name="Ruckert C."/>
        </authorList>
    </citation>
    <scope>NUCLEOTIDE SEQUENCE</scope>
    <source>
        <strain evidence="1">NBRC 112290</strain>
    </source>
</reference>
<protein>
    <recommendedName>
        <fullName evidence="3">Asp23/Gls24 family envelope stress response protein</fullName>
    </recommendedName>
</protein>
<evidence type="ECO:0008006" key="3">
    <source>
        <dbReference type="Google" id="ProtNLM"/>
    </source>
</evidence>
<evidence type="ECO:0000313" key="1">
    <source>
        <dbReference type="EMBL" id="GMA31993.1"/>
    </source>
</evidence>
<evidence type="ECO:0000313" key="2">
    <source>
        <dbReference type="Proteomes" id="UP001157161"/>
    </source>
</evidence>
<sequence>MSLSGGHARVRARVAGAWPAPASATASAAAAAIRHALEDWGGVTVDAVDVLVAEVVVPAATSGSGR</sequence>
<name>A0AA37XES2_9MICO</name>
<dbReference type="Proteomes" id="UP001157161">
    <property type="component" value="Unassembled WGS sequence"/>
</dbReference>
<keyword evidence="2" id="KW-1185">Reference proteome</keyword>